<feature type="domain" description="RING-CH-type" evidence="10">
    <location>
        <begin position="69"/>
        <end position="130"/>
    </location>
</feature>
<dbReference type="SUPFAM" id="SSF57850">
    <property type="entry name" value="RING/U-box"/>
    <property type="match status" value="1"/>
</dbReference>
<evidence type="ECO:0000256" key="8">
    <source>
        <dbReference type="ARBA" id="ARBA00022989"/>
    </source>
</evidence>
<evidence type="ECO:0000256" key="7">
    <source>
        <dbReference type="ARBA" id="ARBA00022833"/>
    </source>
</evidence>
<evidence type="ECO:0000256" key="2">
    <source>
        <dbReference type="ARBA" id="ARBA00022679"/>
    </source>
</evidence>
<keyword evidence="3" id="KW-0812">Transmembrane</keyword>
<accession>A0A6P4I8A1</accession>
<evidence type="ECO:0000256" key="9">
    <source>
        <dbReference type="ARBA" id="ARBA00023136"/>
    </source>
</evidence>
<keyword evidence="2" id="KW-0808">Transferase</keyword>
<dbReference type="GeneID" id="108072413"/>
<name>A0A6P4I8A1_DROKI</name>
<dbReference type="InterPro" id="IPR011016">
    <property type="entry name" value="Znf_RING-CH"/>
</dbReference>
<dbReference type="Gene3D" id="3.30.40.10">
    <property type="entry name" value="Zinc/RING finger domain, C3HC4 (zinc finger)"/>
    <property type="match status" value="1"/>
</dbReference>
<dbReference type="CDD" id="cd16495">
    <property type="entry name" value="RING_CH-C4HC3_MARCH"/>
    <property type="match status" value="1"/>
</dbReference>
<evidence type="ECO:0000313" key="11">
    <source>
        <dbReference type="Proteomes" id="UP001652661"/>
    </source>
</evidence>
<evidence type="ECO:0000256" key="4">
    <source>
        <dbReference type="ARBA" id="ARBA00022723"/>
    </source>
</evidence>
<organism evidence="11 12">
    <name type="scientific">Drosophila kikkawai</name>
    <name type="common">Fruit fly</name>
    <dbReference type="NCBI Taxonomy" id="30033"/>
    <lineage>
        <taxon>Eukaryota</taxon>
        <taxon>Metazoa</taxon>
        <taxon>Ecdysozoa</taxon>
        <taxon>Arthropoda</taxon>
        <taxon>Hexapoda</taxon>
        <taxon>Insecta</taxon>
        <taxon>Pterygota</taxon>
        <taxon>Neoptera</taxon>
        <taxon>Endopterygota</taxon>
        <taxon>Diptera</taxon>
        <taxon>Brachycera</taxon>
        <taxon>Muscomorpha</taxon>
        <taxon>Ephydroidea</taxon>
        <taxon>Drosophilidae</taxon>
        <taxon>Drosophila</taxon>
        <taxon>Sophophora</taxon>
    </lineage>
</organism>
<proteinExistence type="predicted"/>
<dbReference type="Proteomes" id="UP001652661">
    <property type="component" value="Chromosome X"/>
</dbReference>
<dbReference type="SMART" id="SM00744">
    <property type="entry name" value="RINGv"/>
    <property type="match status" value="1"/>
</dbReference>
<dbReference type="AlphaFoldDB" id="A0A6P4I8A1"/>
<dbReference type="RefSeq" id="XP_017019006.1">
    <property type="nucleotide sequence ID" value="XM_017163517.3"/>
</dbReference>
<evidence type="ECO:0000256" key="3">
    <source>
        <dbReference type="ARBA" id="ARBA00022692"/>
    </source>
</evidence>
<dbReference type="GO" id="GO:0008270">
    <property type="term" value="F:zinc ion binding"/>
    <property type="evidence" value="ECO:0007669"/>
    <property type="project" value="UniProtKB-KW"/>
</dbReference>
<dbReference type="GO" id="GO:0016020">
    <property type="term" value="C:membrane"/>
    <property type="evidence" value="ECO:0007669"/>
    <property type="project" value="UniProtKB-SubCell"/>
</dbReference>
<dbReference type="GO" id="GO:0004842">
    <property type="term" value="F:ubiquitin-protein transferase activity"/>
    <property type="evidence" value="ECO:0007669"/>
    <property type="project" value="TreeGrafter"/>
</dbReference>
<dbReference type="GO" id="GO:0016567">
    <property type="term" value="P:protein ubiquitination"/>
    <property type="evidence" value="ECO:0007669"/>
    <property type="project" value="TreeGrafter"/>
</dbReference>
<gene>
    <name evidence="12" type="primary">LOC108072413</name>
</gene>
<reference evidence="12" key="1">
    <citation type="submission" date="2025-08" db="UniProtKB">
        <authorList>
            <consortium name="RefSeq"/>
        </authorList>
    </citation>
    <scope>IDENTIFICATION</scope>
    <source>
        <strain evidence="12">14028-0561.14</strain>
        <tissue evidence="12">Whole fly</tissue>
    </source>
</reference>
<keyword evidence="6" id="KW-0833">Ubl conjugation pathway</keyword>
<keyword evidence="9" id="KW-0472">Membrane</keyword>
<keyword evidence="7" id="KW-0862">Zinc</keyword>
<dbReference type="FunFam" id="3.30.40.10:FF:000963">
    <property type="entry name" value="Uncharacterized protein, isoform A"/>
    <property type="match status" value="1"/>
</dbReference>
<dbReference type="PROSITE" id="PS51292">
    <property type="entry name" value="ZF_RING_CH"/>
    <property type="match status" value="1"/>
</dbReference>
<comment type="subcellular location">
    <subcellularLocation>
        <location evidence="1">Membrane</location>
        <topology evidence="1">Multi-pass membrane protein</topology>
    </subcellularLocation>
</comment>
<dbReference type="InterPro" id="IPR013083">
    <property type="entry name" value="Znf_RING/FYVE/PHD"/>
</dbReference>
<keyword evidence="4" id="KW-0479">Metal-binding</keyword>
<evidence type="ECO:0000313" key="12">
    <source>
        <dbReference type="RefSeq" id="XP_017019006.1"/>
    </source>
</evidence>
<dbReference type="PANTHER" id="PTHR46065:SF3">
    <property type="entry name" value="FI20425P1"/>
    <property type="match status" value="1"/>
</dbReference>
<sequence>MSESQPDPETQPQNVLSEASTIRLLSDVAAVATHSCSPEMGAGSTQSPALDRMLPPITRNLSQEESIHSANENGHSCRICRWNRSDMEIIKCPCTCKGSVGFIHMKCLKRWIMHKQSNRCEICHAVFDISEDRASLKQMVKTFCCHRCCGLIVKHLLFSASLMPLANIILQQVLHCMDNLNQGNAEQLTVREVIVASGTLLTSSVLFFNFFEFVTTRGLLIRNILRHWWLFGSTSDFALVEPEDDAIDLF</sequence>
<keyword evidence="8" id="KW-1133">Transmembrane helix</keyword>
<dbReference type="OrthoDB" id="273089at2759"/>
<dbReference type="PANTHER" id="PTHR46065">
    <property type="entry name" value="E3 UBIQUITIN-PROTEIN LIGASE MARCH 2/3 FAMILY MEMBER"/>
    <property type="match status" value="1"/>
</dbReference>
<dbReference type="Pfam" id="PF12906">
    <property type="entry name" value="RINGv"/>
    <property type="match status" value="1"/>
</dbReference>
<evidence type="ECO:0000256" key="1">
    <source>
        <dbReference type="ARBA" id="ARBA00004141"/>
    </source>
</evidence>
<keyword evidence="11" id="KW-1185">Reference proteome</keyword>
<evidence type="ECO:0000259" key="10">
    <source>
        <dbReference type="PROSITE" id="PS51292"/>
    </source>
</evidence>
<protein>
    <submittedName>
        <fullName evidence="12">E3 ubiquitin-protein ligase MARCHF3 isoform X1</fullName>
    </submittedName>
</protein>
<evidence type="ECO:0000256" key="5">
    <source>
        <dbReference type="ARBA" id="ARBA00022771"/>
    </source>
</evidence>
<keyword evidence="5" id="KW-0863">Zinc-finger</keyword>
<evidence type="ECO:0000256" key="6">
    <source>
        <dbReference type="ARBA" id="ARBA00022786"/>
    </source>
</evidence>